<dbReference type="InterPro" id="IPR007577">
    <property type="entry name" value="GlycoTrfase_DXD_sugar-bd_CS"/>
</dbReference>
<dbReference type="RefSeq" id="WP_044301537.1">
    <property type="nucleotide sequence ID" value="NZ_CAEUHN010000012.1"/>
</dbReference>
<dbReference type="SUPFAM" id="SSF53448">
    <property type="entry name" value="Nucleotide-diphospho-sugar transferases"/>
    <property type="match status" value="1"/>
</dbReference>
<dbReference type="Proteomes" id="UP001075704">
    <property type="component" value="Unassembled WGS sequence"/>
</dbReference>
<accession>A0A0I9S6X6</accession>
<evidence type="ECO:0000313" key="2">
    <source>
        <dbReference type="EMBL" id="KFX73522.1"/>
    </source>
</evidence>
<dbReference type="EMBL" id="JAPUAC010000013">
    <property type="protein sequence ID" value="MCZ2655657.1"/>
    <property type="molecule type" value="Genomic_DNA"/>
</dbReference>
<dbReference type="GO" id="GO:0016020">
    <property type="term" value="C:membrane"/>
    <property type="evidence" value="ECO:0007669"/>
    <property type="project" value="GOC"/>
</dbReference>
<protein>
    <submittedName>
        <fullName evidence="2">Glycosyl transferase</fullName>
    </submittedName>
    <submittedName>
        <fullName evidence="3">Glycosyltransferase</fullName>
    </submittedName>
</protein>
<dbReference type="PATRIC" id="fig|817.53.peg.3672"/>
<dbReference type="PANTHER" id="PTHR32385:SF15">
    <property type="entry name" value="INOSITOL PHOSPHOCERAMIDE MANNOSYLTRANSFERASE 1"/>
    <property type="match status" value="1"/>
</dbReference>
<dbReference type="AlphaFoldDB" id="A0A0I9S6X6"/>
<dbReference type="Gene3D" id="3.90.550.20">
    <property type="match status" value="1"/>
</dbReference>
<organism evidence="2">
    <name type="scientific">Bacteroides fragilis</name>
    <dbReference type="NCBI Taxonomy" id="817"/>
    <lineage>
        <taxon>Bacteria</taxon>
        <taxon>Pseudomonadati</taxon>
        <taxon>Bacteroidota</taxon>
        <taxon>Bacteroidia</taxon>
        <taxon>Bacteroidales</taxon>
        <taxon>Bacteroidaceae</taxon>
        <taxon>Bacteroides</taxon>
    </lineage>
</organism>
<reference evidence="2" key="2">
    <citation type="submission" date="2014-07" db="EMBL/GenBank/DDBJ databases">
        <title>Genetics and epidemiology of antimicrobial resistance in B. fragilis group.</title>
        <authorList>
            <person name="Sydenham T.V."/>
            <person name="Hasman H."/>
            <person name="Kemp M."/>
            <person name="Justesen U.S."/>
        </authorList>
    </citation>
    <scope>NUCLEOTIDE SEQUENCE [LARGE SCALE GENOMIC DNA]</scope>
    <source>
        <strain evidence="2">DCMOUH0018B</strain>
    </source>
</reference>
<name>A0A0I9S6X6_BACFG</name>
<dbReference type="Pfam" id="PF04488">
    <property type="entry name" value="Gly_transf_sug"/>
    <property type="match status" value="1"/>
</dbReference>
<dbReference type="InterPro" id="IPR029044">
    <property type="entry name" value="Nucleotide-diphossugar_trans"/>
</dbReference>
<keyword evidence="1 2" id="KW-0808">Transferase</keyword>
<reference evidence="3" key="3">
    <citation type="submission" date="2022-12" db="EMBL/GenBank/DDBJ databases">
        <title>Development of a Multilocus Sequence Typing Scheme for Bacteroides fragilis Based on Whole Genome Sequencing Data and Clinical Application.</title>
        <authorList>
            <person name="Nielsen F.D."/>
            <person name="Justesen U.S."/>
        </authorList>
    </citation>
    <scope>NUCLEOTIDE SEQUENCE</scope>
    <source>
        <strain evidence="3">BF_BC_ODE_DK_2015_2</strain>
    </source>
</reference>
<dbReference type="GO" id="GO:0000030">
    <property type="term" value="F:mannosyltransferase activity"/>
    <property type="evidence" value="ECO:0007669"/>
    <property type="project" value="TreeGrafter"/>
</dbReference>
<proteinExistence type="predicted"/>
<reference evidence="2" key="1">
    <citation type="book" date="2014" name="THE 24TH EUROPEAN CONGRESS OF CLINICAL MICROBIOLOGY AND INFECTIOUS DISEASES" publisher="ECCMID 2014" city="Barcelona, Spain">
        <title>Identification of resistance genes in three multidrug-resistant Bacteroides fragilis isolates by whole genome sequencing.</title>
        <editorList>
            <person name="Unknown"/>
            <person name="A."/>
        </editorList>
        <authorList>
            <person name="Sydenham T.V."/>
            <person name="Hasman H."/>
            <person name="Wang M."/>
            <person name="Soki J."/>
            <person name="Nagy E."/>
            <person name="Justesen U.S."/>
        </authorList>
    </citation>
    <scope>NUCLEOTIDE SEQUENCE</scope>
    <source>
        <strain evidence="2">DCMOUH0018B</strain>
    </source>
</reference>
<gene>
    <name evidence="2" type="ORF">EE52_0217790</name>
    <name evidence="3" type="ORF">O1422_15945</name>
</gene>
<sequence length="260" mass="30394">MIPKVIHYCWFGGNPEPEDVKQCIASWRKFLPDYKIKRWDESNYDVHKNQYMSDAYKEHKWAFVSDYCRIDVVHKYGGIYLDTDVEVIRSFDPLLSEQMFCGFESRDPSMFRKKKEVEQSVAFGLGFGAIAGHKVLKQILELYEDLSFYNKDGSLNLIACPRYQTQILKRNGLTDNGETQRFDNGIAYSAEYFCPLSNITDKMLFLTDNTYSIHHFSVTWASKEALAERDLRFKLSHYMGFRLASKIAKSIYIIRKSLNI</sequence>
<dbReference type="InterPro" id="IPR051706">
    <property type="entry name" value="Glycosyltransferase_domain"/>
</dbReference>
<evidence type="ECO:0000313" key="3">
    <source>
        <dbReference type="EMBL" id="MCZ2655657.1"/>
    </source>
</evidence>
<evidence type="ECO:0000256" key="1">
    <source>
        <dbReference type="ARBA" id="ARBA00022679"/>
    </source>
</evidence>
<comment type="caution">
    <text evidence="2">The sequence shown here is derived from an EMBL/GenBank/DDBJ whole genome shotgun (WGS) entry which is preliminary data.</text>
</comment>
<dbReference type="GO" id="GO:0051999">
    <property type="term" value="P:mannosyl-inositol phosphorylceramide biosynthetic process"/>
    <property type="evidence" value="ECO:0007669"/>
    <property type="project" value="TreeGrafter"/>
</dbReference>
<dbReference type="PANTHER" id="PTHR32385">
    <property type="entry name" value="MANNOSYL PHOSPHORYLINOSITOL CERAMIDE SYNTHASE"/>
    <property type="match status" value="1"/>
</dbReference>
<dbReference type="EMBL" id="JMZZ02000218">
    <property type="protein sequence ID" value="KFX73522.1"/>
    <property type="molecule type" value="Genomic_DNA"/>
</dbReference>